<proteinExistence type="predicted"/>
<evidence type="ECO:0000313" key="3">
    <source>
        <dbReference type="EMBL" id="ACL47045.1"/>
    </source>
</evidence>
<dbReference type="STRING" id="395961.Cyan7425_4740"/>
<evidence type="ECO:0008006" key="4">
    <source>
        <dbReference type="Google" id="ProtNLM"/>
    </source>
</evidence>
<dbReference type="AlphaFoldDB" id="B8HLI0"/>
<keyword evidence="2" id="KW-1133">Transmembrane helix</keyword>
<reference evidence="3" key="1">
    <citation type="submission" date="2009-01" db="EMBL/GenBank/DDBJ databases">
        <title>Complete sequence of chromosome Cyanothece sp. PCC 7425.</title>
        <authorList>
            <consortium name="US DOE Joint Genome Institute"/>
            <person name="Lucas S."/>
            <person name="Copeland A."/>
            <person name="Lapidus A."/>
            <person name="Glavina del Rio T."/>
            <person name="Dalin E."/>
            <person name="Tice H."/>
            <person name="Bruce D."/>
            <person name="Goodwin L."/>
            <person name="Pitluck S."/>
            <person name="Sims D."/>
            <person name="Meineke L."/>
            <person name="Brettin T."/>
            <person name="Detter J.C."/>
            <person name="Han C."/>
            <person name="Larimer F."/>
            <person name="Land M."/>
            <person name="Hauser L."/>
            <person name="Kyrpides N."/>
            <person name="Ovchinnikova G."/>
            <person name="Liberton M."/>
            <person name="Stoeckel J."/>
            <person name="Banerjee A."/>
            <person name="Singh A."/>
            <person name="Page L."/>
            <person name="Sato H."/>
            <person name="Zhao L."/>
            <person name="Sherman L."/>
            <person name="Pakrasi H."/>
            <person name="Richardson P."/>
        </authorList>
    </citation>
    <scope>NUCLEOTIDE SEQUENCE</scope>
    <source>
        <strain evidence="3">PCC 7425</strain>
    </source>
</reference>
<feature type="transmembrane region" description="Helical" evidence="2">
    <location>
        <begin position="6"/>
        <end position="28"/>
    </location>
</feature>
<dbReference type="PANTHER" id="PTHR35792:SF1">
    <property type="entry name" value="SLL0268 PROTEIN"/>
    <property type="match status" value="1"/>
</dbReference>
<dbReference type="KEGG" id="cyn:Cyan7425_4740"/>
<feature type="region of interest" description="Disordered" evidence="1">
    <location>
        <begin position="96"/>
        <end position="119"/>
    </location>
</feature>
<dbReference type="PANTHER" id="PTHR35792">
    <property type="entry name" value="GENERAL STRESS PROTEIN"/>
    <property type="match status" value="1"/>
</dbReference>
<dbReference type="eggNOG" id="COG4980">
    <property type="taxonomic scope" value="Bacteria"/>
</dbReference>
<dbReference type="InterPro" id="IPR024623">
    <property type="entry name" value="YtxH"/>
</dbReference>
<protein>
    <recommendedName>
        <fullName evidence="4">Gas vesicle protein</fullName>
    </recommendedName>
</protein>
<dbReference type="OrthoDB" id="464005at2"/>
<gene>
    <name evidence="3" type="ordered locus">Cyan7425_4740</name>
</gene>
<dbReference type="Pfam" id="PF12732">
    <property type="entry name" value="YtxH"/>
    <property type="match status" value="1"/>
</dbReference>
<accession>B8HLI0</accession>
<sequence length="119" mass="12848">MSNSRSGSFIGGLLLGTALGTVTGLLLAPRSGRETRNLLRKSADALPELVEDLSTTLQLHADRLSDSAKQSWAVTLERLQVAIAEGMEASQQQRQLLEQANNVDETLYPTPSDHPLPPD</sequence>
<name>B8HLI0_CYAP4</name>
<evidence type="ECO:0000256" key="2">
    <source>
        <dbReference type="SAM" id="Phobius"/>
    </source>
</evidence>
<dbReference type="EMBL" id="CP001344">
    <property type="protein sequence ID" value="ACL47045.1"/>
    <property type="molecule type" value="Genomic_DNA"/>
</dbReference>
<evidence type="ECO:0000256" key="1">
    <source>
        <dbReference type="SAM" id="MobiDB-lite"/>
    </source>
</evidence>
<organism evidence="3">
    <name type="scientific">Cyanothece sp. (strain PCC 7425 / ATCC 29141)</name>
    <dbReference type="NCBI Taxonomy" id="395961"/>
    <lineage>
        <taxon>Bacteria</taxon>
        <taxon>Bacillati</taxon>
        <taxon>Cyanobacteriota</taxon>
        <taxon>Cyanophyceae</taxon>
        <taxon>Gomontiellales</taxon>
        <taxon>Cyanothecaceae</taxon>
        <taxon>Cyanothece</taxon>
    </lineage>
</organism>
<dbReference type="HOGENOM" id="CLU_105320_3_0_3"/>
<dbReference type="InterPro" id="IPR052928">
    <property type="entry name" value="Desiccation-related_membrane"/>
</dbReference>
<keyword evidence="2" id="KW-0472">Membrane</keyword>
<keyword evidence="2" id="KW-0812">Transmembrane</keyword>